<reference evidence="3" key="1">
    <citation type="submission" date="2011-06" db="EMBL/GenBank/DDBJ databases">
        <title>Complete genome sequence of Paenibacillus mucilaginosus KNP414.</title>
        <authorList>
            <person name="Wang J."/>
            <person name="Hu S."/>
            <person name="Hu X."/>
            <person name="Zhang B."/>
            <person name="Dong D."/>
            <person name="Zhang S."/>
            <person name="Zhao K."/>
            <person name="Wu D."/>
        </authorList>
    </citation>
    <scope>NUCLEOTIDE SEQUENCE [LARGE SCALE GENOMIC DNA]</scope>
    <source>
        <strain evidence="3">KNP414</strain>
    </source>
</reference>
<protein>
    <recommendedName>
        <fullName evidence="1">Aminoglycoside phosphotransferase domain-containing protein</fullName>
    </recommendedName>
</protein>
<dbReference type="AlphaFoldDB" id="F8FIX5"/>
<dbReference type="Gene3D" id="3.90.1200.10">
    <property type="match status" value="1"/>
</dbReference>
<dbReference type="HOGENOM" id="CLU_860088_0_0_9"/>
<reference evidence="2 3" key="2">
    <citation type="journal article" date="2013" name="Genome Announc.">
        <title>Genome Sequence of Growth-Improving Paenibacillus mucilaginosus Strain KNP414.</title>
        <authorList>
            <person name="Lu J.J."/>
            <person name="Wang J.F."/>
            <person name="Hu X.F."/>
        </authorList>
    </citation>
    <scope>NUCLEOTIDE SEQUENCE [LARGE SCALE GENOMIC DNA]</scope>
    <source>
        <strain evidence="2 3">KNP414</strain>
    </source>
</reference>
<dbReference type="Proteomes" id="UP000006620">
    <property type="component" value="Chromosome"/>
</dbReference>
<gene>
    <name evidence="2" type="ordered locus">KNP414_07868</name>
</gene>
<dbReference type="SUPFAM" id="SSF56112">
    <property type="entry name" value="Protein kinase-like (PK-like)"/>
    <property type="match status" value="1"/>
</dbReference>
<dbReference type="Pfam" id="PF01636">
    <property type="entry name" value="APH"/>
    <property type="match status" value="1"/>
</dbReference>
<dbReference type="RefSeq" id="WP_013921500.1">
    <property type="nucleotide sequence ID" value="NC_015690.1"/>
</dbReference>
<dbReference type="EMBL" id="CP002869">
    <property type="protein sequence ID" value="AEI46353.1"/>
    <property type="molecule type" value="Genomic_DNA"/>
</dbReference>
<dbReference type="PATRIC" id="fig|1036673.3.peg.7340"/>
<dbReference type="InterPro" id="IPR011009">
    <property type="entry name" value="Kinase-like_dom_sf"/>
</dbReference>
<organism evidence="2 3">
    <name type="scientific">Paenibacillus mucilaginosus (strain KNP414)</name>
    <dbReference type="NCBI Taxonomy" id="1036673"/>
    <lineage>
        <taxon>Bacteria</taxon>
        <taxon>Bacillati</taxon>
        <taxon>Bacillota</taxon>
        <taxon>Bacilli</taxon>
        <taxon>Bacillales</taxon>
        <taxon>Paenibacillaceae</taxon>
        <taxon>Paenibacillus</taxon>
    </lineage>
</organism>
<proteinExistence type="predicted"/>
<evidence type="ECO:0000259" key="1">
    <source>
        <dbReference type="Pfam" id="PF01636"/>
    </source>
</evidence>
<name>F8FIX5_PAEMK</name>
<feature type="domain" description="Aminoglycoside phosphotransferase" evidence="1">
    <location>
        <begin position="75"/>
        <end position="236"/>
    </location>
</feature>
<accession>F8FIX5</accession>
<dbReference type="InterPro" id="IPR002575">
    <property type="entry name" value="Aminoglycoside_PTrfase"/>
</dbReference>
<evidence type="ECO:0000313" key="3">
    <source>
        <dbReference type="Proteomes" id="UP000006620"/>
    </source>
</evidence>
<sequence>MGLPIGDVVLSGGILDDSRILRREILYTGMNGKQVERFYVSPSESYVFKPLTHNGQSGRERWVYDQVLQSLPPIYPRLLARSADEAGEDGWLIFEDMGPMQHTFREDIVLRVAEEMAGWHASPAEKWIEAPLKGHKPSIEEMTGDLLRSQGALPPLVAAEPAAAELLQGLLDRLESWEWSRKRVLSHGDLHLGNYALMNGRLIVLDWEHAHLNIPYWDLYHLVDLSHPLFPKQVTEEMREKALETYLGCTGAPPLERAGFKREYYLFSAVFSLWMLRLIAGDLQRESGPWSRAELEQQREETLESFIQCARHNA</sequence>
<dbReference type="KEGG" id="pms:KNP414_07868"/>
<evidence type="ECO:0000313" key="2">
    <source>
        <dbReference type="EMBL" id="AEI46353.1"/>
    </source>
</evidence>